<feature type="transmembrane region" description="Helical" evidence="9">
    <location>
        <begin position="60"/>
        <end position="80"/>
    </location>
</feature>
<protein>
    <recommendedName>
        <fullName evidence="2">histidine kinase</fullName>
        <ecNumber evidence="2">2.7.13.3</ecNumber>
    </recommendedName>
</protein>
<dbReference type="Pfam" id="PF07730">
    <property type="entry name" value="HisKA_3"/>
    <property type="match status" value="1"/>
</dbReference>
<evidence type="ECO:0000256" key="6">
    <source>
        <dbReference type="ARBA" id="ARBA00022777"/>
    </source>
</evidence>
<dbReference type="EC" id="2.7.13.3" evidence="2"/>
<feature type="domain" description="Signal transduction histidine kinase subgroup 3 dimerisation and phosphoacceptor" evidence="10">
    <location>
        <begin position="196"/>
        <end position="261"/>
    </location>
</feature>
<dbReference type="PANTHER" id="PTHR24421">
    <property type="entry name" value="NITRATE/NITRITE SENSOR PROTEIN NARX-RELATED"/>
    <property type="match status" value="1"/>
</dbReference>
<evidence type="ECO:0000256" key="9">
    <source>
        <dbReference type="SAM" id="Phobius"/>
    </source>
</evidence>
<reference evidence="11 12" key="1">
    <citation type="journal article" date="2019" name="Int. J. Syst. Evol. Microbiol.">
        <title>The Global Catalogue of Microorganisms (GCM) 10K type strain sequencing project: providing services to taxonomists for standard genome sequencing and annotation.</title>
        <authorList>
            <consortium name="The Broad Institute Genomics Platform"/>
            <consortium name="The Broad Institute Genome Sequencing Center for Infectious Disease"/>
            <person name="Wu L."/>
            <person name="Ma J."/>
        </authorList>
    </citation>
    <scope>NUCLEOTIDE SEQUENCE [LARGE SCALE GENOMIC DNA]</scope>
    <source>
        <strain evidence="11 12">JCM 14303</strain>
    </source>
</reference>
<evidence type="ECO:0000256" key="8">
    <source>
        <dbReference type="ARBA" id="ARBA00023012"/>
    </source>
</evidence>
<comment type="caution">
    <text evidence="11">The sequence shown here is derived from an EMBL/GenBank/DDBJ whole genome shotgun (WGS) entry which is preliminary data.</text>
</comment>
<keyword evidence="8" id="KW-0902">Two-component regulatory system</keyword>
<feature type="transmembrane region" description="Helical" evidence="9">
    <location>
        <begin position="86"/>
        <end position="112"/>
    </location>
</feature>
<proteinExistence type="predicted"/>
<dbReference type="GO" id="GO:0016301">
    <property type="term" value="F:kinase activity"/>
    <property type="evidence" value="ECO:0007669"/>
    <property type="project" value="UniProtKB-KW"/>
</dbReference>
<keyword evidence="4" id="KW-0808">Transferase</keyword>
<evidence type="ECO:0000256" key="2">
    <source>
        <dbReference type="ARBA" id="ARBA00012438"/>
    </source>
</evidence>
<dbReference type="InterPro" id="IPR050482">
    <property type="entry name" value="Sensor_HK_TwoCompSys"/>
</dbReference>
<dbReference type="Gene3D" id="1.20.5.1930">
    <property type="match status" value="1"/>
</dbReference>
<keyword evidence="9" id="KW-1133">Transmembrane helix</keyword>
<keyword evidence="5" id="KW-0547">Nucleotide-binding</keyword>
<dbReference type="CDD" id="cd16917">
    <property type="entry name" value="HATPase_UhpB-NarQ-NarX-like"/>
    <property type="match status" value="1"/>
</dbReference>
<evidence type="ECO:0000256" key="5">
    <source>
        <dbReference type="ARBA" id="ARBA00022741"/>
    </source>
</evidence>
<feature type="transmembrane region" description="Helical" evidence="9">
    <location>
        <begin position="119"/>
        <end position="138"/>
    </location>
</feature>
<evidence type="ECO:0000256" key="4">
    <source>
        <dbReference type="ARBA" id="ARBA00022679"/>
    </source>
</evidence>
<evidence type="ECO:0000256" key="1">
    <source>
        <dbReference type="ARBA" id="ARBA00000085"/>
    </source>
</evidence>
<keyword evidence="9" id="KW-0472">Membrane</keyword>
<feature type="transmembrane region" description="Helical" evidence="9">
    <location>
        <begin position="144"/>
        <end position="166"/>
    </location>
</feature>
<accession>A0ABN2B8E8</accession>
<keyword evidence="3" id="KW-0597">Phosphoprotein</keyword>
<dbReference type="SUPFAM" id="SSF55874">
    <property type="entry name" value="ATPase domain of HSP90 chaperone/DNA topoisomerase II/histidine kinase"/>
    <property type="match status" value="1"/>
</dbReference>
<keyword evidence="7" id="KW-0067">ATP-binding</keyword>
<dbReference type="InterPro" id="IPR011712">
    <property type="entry name" value="Sig_transdc_His_kin_sub3_dim/P"/>
</dbReference>
<name>A0ABN2B8E8_9ACTN</name>
<sequence length="405" mass="44197">MTQRDYADRMRWLRRWFTRFGRWYAWFLRHAPRFRDLIYIGFSLLTIVAQAAGAGGREGWITKSWIVLGIGVLASLVLWWRRRYPIAVTVIGILAMASAQIFVPMGLALLTLSIRRRDVWLAVLSLAGYAAYVGSSWQQNTDPYVLLFTGPFLVGSWVAVGAYVGARRDLMVSLRDRAERAEAERELRAEQAKLGERARIAQEMHDVLAHKVSLIALHAGGLEVNPAVGPEKVESSAGLIRQTARQAMEDLREVLGVLRADVSEDGADLAPVPKASDLARLVDDSRAAGVNVRSELDLPDGVPALVGRTVYRLVQESLTNVHKHARGATTEVVVRGAEGDGVTVRVTNVRPVAAGSLLPGSGAGLVGLRERVTLSGGQLTTGPTPDGGWQVEAWLPWSDGREGEA</sequence>
<evidence type="ECO:0000256" key="3">
    <source>
        <dbReference type="ARBA" id="ARBA00022553"/>
    </source>
</evidence>
<organism evidence="11 12">
    <name type="scientific">Kribbella lupini</name>
    <dbReference type="NCBI Taxonomy" id="291602"/>
    <lineage>
        <taxon>Bacteria</taxon>
        <taxon>Bacillati</taxon>
        <taxon>Actinomycetota</taxon>
        <taxon>Actinomycetes</taxon>
        <taxon>Propionibacteriales</taxon>
        <taxon>Kribbellaceae</taxon>
        <taxon>Kribbella</taxon>
    </lineage>
</organism>
<dbReference type="Gene3D" id="3.30.565.10">
    <property type="entry name" value="Histidine kinase-like ATPase, C-terminal domain"/>
    <property type="match status" value="1"/>
</dbReference>
<feature type="transmembrane region" description="Helical" evidence="9">
    <location>
        <begin position="37"/>
        <end position="53"/>
    </location>
</feature>
<evidence type="ECO:0000313" key="11">
    <source>
        <dbReference type="EMBL" id="GAA1534913.1"/>
    </source>
</evidence>
<keyword evidence="12" id="KW-1185">Reference proteome</keyword>
<gene>
    <name evidence="11" type="ORF">GCM10009741_41710</name>
</gene>
<comment type="catalytic activity">
    <reaction evidence="1">
        <text>ATP + protein L-histidine = ADP + protein N-phospho-L-histidine.</text>
        <dbReference type="EC" id="2.7.13.3"/>
    </reaction>
</comment>
<evidence type="ECO:0000259" key="10">
    <source>
        <dbReference type="Pfam" id="PF07730"/>
    </source>
</evidence>
<dbReference type="Proteomes" id="UP001500363">
    <property type="component" value="Unassembled WGS sequence"/>
</dbReference>
<keyword evidence="9" id="KW-0812">Transmembrane</keyword>
<evidence type="ECO:0000256" key="7">
    <source>
        <dbReference type="ARBA" id="ARBA00022840"/>
    </source>
</evidence>
<evidence type="ECO:0000313" key="12">
    <source>
        <dbReference type="Proteomes" id="UP001500363"/>
    </source>
</evidence>
<keyword evidence="6 11" id="KW-0418">Kinase</keyword>
<dbReference type="InterPro" id="IPR036890">
    <property type="entry name" value="HATPase_C_sf"/>
</dbReference>
<dbReference type="EMBL" id="BAAANC010000002">
    <property type="protein sequence ID" value="GAA1534913.1"/>
    <property type="molecule type" value="Genomic_DNA"/>
</dbReference>
<dbReference type="PANTHER" id="PTHR24421:SF10">
    <property type="entry name" value="NITRATE_NITRITE SENSOR PROTEIN NARQ"/>
    <property type="match status" value="1"/>
</dbReference>